<dbReference type="Pfam" id="PF00155">
    <property type="entry name" value="Aminotran_1_2"/>
    <property type="match status" value="1"/>
</dbReference>
<dbReference type="PANTHER" id="PTHR43795:SF39">
    <property type="entry name" value="AMINOTRANSFERASE CLASS I_CLASSII DOMAIN-CONTAINING PROTEIN"/>
    <property type="match status" value="1"/>
</dbReference>
<dbReference type="SUPFAM" id="SSF53383">
    <property type="entry name" value="PLP-dependent transferases"/>
    <property type="match status" value="1"/>
</dbReference>
<reference evidence="3 4" key="1">
    <citation type="submission" date="2024-02" db="EMBL/GenBank/DDBJ databases">
        <title>De novo assembly and annotation of 12 fungi associated with fruit tree decline syndrome in Ontario, Canada.</title>
        <authorList>
            <person name="Sulman M."/>
            <person name="Ellouze W."/>
            <person name="Ilyukhin E."/>
        </authorList>
    </citation>
    <scope>NUCLEOTIDE SEQUENCE [LARGE SCALE GENOMIC DNA]</scope>
    <source>
        <strain evidence="3 4">M97-236</strain>
    </source>
</reference>
<organism evidence="3 4">
    <name type="scientific">Nothophoma quercina</name>
    <dbReference type="NCBI Taxonomy" id="749835"/>
    <lineage>
        <taxon>Eukaryota</taxon>
        <taxon>Fungi</taxon>
        <taxon>Dikarya</taxon>
        <taxon>Ascomycota</taxon>
        <taxon>Pezizomycotina</taxon>
        <taxon>Dothideomycetes</taxon>
        <taxon>Pleosporomycetidae</taxon>
        <taxon>Pleosporales</taxon>
        <taxon>Pleosporineae</taxon>
        <taxon>Didymellaceae</taxon>
        <taxon>Nothophoma</taxon>
    </lineage>
</organism>
<evidence type="ECO:0000313" key="4">
    <source>
        <dbReference type="Proteomes" id="UP001521222"/>
    </source>
</evidence>
<evidence type="ECO:0000256" key="1">
    <source>
        <dbReference type="ARBA" id="ARBA00022898"/>
    </source>
</evidence>
<dbReference type="EMBL" id="JAKIXB020000005">
    <property type="protein sequence ID" value="KAL1608805.1"/>
    <property type="molecule type" value="Genomic_DNA"/>
</dbReference>
<keyword evidence="4" id="KW-1185">Reference proteome</keyword>
<gene>
    <name evidence="3" type="ORF">SLS59_001996</name>
</gene>
<evidence type="ECO:0000313" key="3">
    <source>
        <dbReference type="EMBL" id="KAL1608805.1"/>
    </source>
</evidence>
<evidence type="ECO:0000259" key="2">
    <source>
        <dbReference type="Pfam" id="PF00155"/>
    </source>
</evidence>
<accession>A0ABR3RWL6</accession>
<dbReference type="PANTHER" id="PTHR43795">
    <property type="entry name" value="BIFUNCTIONAL ASPARTATE AMINOTRANSFERASE AND GLUTAMATE/ASPARTATE-PREPHENATE AMINOTRANSFERASE-RELATED"/>
    <property type="match status" value="1"/>
</dbReference>
<keyword evidence="1" id="KW-0663">Pyridoxal phosphate</keyword>
<dbReference type="PRINTS" id="PR00753">
    <property type="entry name" value="ACCSYNTHASE"/>
</dbReference>
<dbReference type="Gene3D" id="3.90.1150.10">
    <property type="entry name" value="Aspartate Aminotransferase, domain 1"/>
    <property type="match status" value="1"/>
</dbReference>
<dbReference type="InterPro" id="IPR015421">
    <property type="entry name" value="PyrdxlP-dep_Trfase_major"/>
</dbReference>
<feature type="domain" description="Aminotransferase class I/classII large" evidence="2">
    <location>
        <begin position="76"/>
        <end position="414"/>
    </location>
</feature>
<dbReference type="CDD" id="cd00609">
    <property type="entry name" value="AAT_like"/>
    <property type="match status" value="1"/>
</dbReference>
<protein>
    <recommendedName>
        <fullName evidence="2">Aminotransferase class I/classII large domain-containing protein</fullName>
    </recommendedName>
</protein>
<dbReference type="InterPro" id="IPR050478">
    <property type="entry name" value="Ethylene_sulfur-biosynth"/>
</dbReference>
<dbReference type="InterPro" id="IPR015424">
    <property type="entry name" value="PyrdxlP-dep_Trfase"/>
</dbReference>
<proteinExistence type="predicted"/>
<dbReference type="Proteomes" id="UP001521222">
    <property type="component" value="Unassembled WGS sequence"/>
</dbReference>
<dbReference type="InterPro" id="IPR015422">
    <property type="entry name" value="PyrdxlP-dep_Trfase_small"/>
</dbReference>
<comment type="caution">
    <text evidence="3">The sequence shown here is derived from an EMBL/GenBank/DDBJ whole genome shotgun (WGS) entry which is preliminary data.</text>
</comment>
<sequence>MTLSSRGQQNADQLSIPWRFALPPTYSPHTNPTGLISFATAENVLVQPELHAFASRVSVPKEAFRYASNHGGGARLSSAFAAHINEFFNPYWHVQAGDVKTTAGATGVHDIFAFSLCGEGEGVLTSRPYYGRFEIDFGNKAGVRLLAADTDHEDCFDEGVVEAFERALVESRKEGVEVRALLVINPHNPLGRCYPRETLVALMRFCQKHGLHFISDEIYALSVFDNPEAAEAASFTSALSIDPTDVIDPYFVHVIYGLSKDFGAAGLKLGCLVSRNKNLKNAAQAVQRFSGVSGLSVAVATAMLEDRVWCHEFIATSRRRLGEAYRFATGRLKEIGVEVFEGTNAAFFVWMNLNPWLPPERTRLGGDTREQMLAQKLVNNGVFLQPGEEHGREGWFRLVFSLDKGLVEEGLRRIEKTLKEVSW</sequence>
<dbReference type="InterPro" id="IPR004839">
    <property type="entry name" value="Aminotransferase_I/II_large"/>
</dbReference>
<name>A0ABR3RWL6_9PLEO</name>
<dbReference type="Gene3D" id="3.40.640.10">
    <property type="entry name" value="Type I PLP-dependent aspartate aminotransferase-like (Major domain)"/>
    <property type="match status" value="1"/>
</dbReference>